<dbReference type="SUPFAM" id="SSF51126">
    <property type="entry name" value="Pectin lyase-like"/>
    <property type="match status" value="1"/>
</dbReference>
<dbReference type="OrthoDB" id="202667at2157"/>
<evidence type="ECO:0000313" key="2">
    <source>
        <dbReference type="Proteomes" id="UP000186914"/>
    </source>
</evidence>
<evidence type="ECO:0000313" key="1">
    <source>
        <dbReference type="EMBL" id="SIR99732.1"/>
    </source>
</evidence>
<protein>
    <recommendedName>
        <fullName evidence="3">Right handed beta helix region</fullName>
    </recommendedName>
</protein>
<accession>A0A1N7FHA1</accession>
<dbReference type="InterPro" id="IPR011050">
    <property type="entry name" value="Pectin_lyase_fold/virulence"/>
</dbReference>
<dbReference type="Proteomes" id="UP000186914">
    <property type="component" value="Unassembled WGS sequence"/>
</dbReference>
<name>A0A1N7FHA1_9EURY</name>
<dbReference type="EMBL" id="FTNO01000009">
    <property type="protein sequence ID" value="SIR99732.1"/>
    <property type="molecule type" value="Genomic_DNA"/>
</dbReference>
<gene>
    <name evidence="1" type="ORF">SAMN05421858_5057</name>
</gene>
<reference evidence="2" key="1">
    <citation type="submission" date="2017-01" db="EMBL/GenBank/DDBJ databases">
        <authorList>
            <person name="Varghese N."/>
            <person name="Submissions S."/>
        </authorList>
    </citation>
    <scope>NUCLEOTIDE SEQUENCE [LARGE SCALE GENOMIC DNA]</scope>
    <source>
        <strain evidence="2">CGMCC 1.7737</strain>
    </source>
</reference>
<dbReference type="RefSeq" id="WP_076433694.1">
    <property type="nucleotide sequence ID" value="NZ_FTNO01000009.1"/>
</dbReference>
<evidence type="ECO:0008006" key="3">
    <source>
        <dbReference type="Google" id="ProtNLM"/>
    </source>
</evidence>
<dbReference type="Gene3D" id="2.160.20.10">
    <property type="entry name" value="Single-stranded right-handed beta-helix, Pectin lyase-like"/>
    <property type="match status" value="1"/>
</dbReference>
<proteinExistence type="predicted"/>
<dbReference type="AlphaFoldDB" id="A0A1N7FHA1"/>
<dbReference type="InterPro" id="IPR012334">
    <property type="entry name" value="Pectin_lyas_fold"/>
</dbReference>
<keyword evidence="2" id="KW-1185">Reference proteome</keyword>
<organism evidence="1 2">
    <name type="scientific">Haladaptatus litoreus</name>
    <dbReference type="NCBI Taxonomy" id="553468"/>
    <lineage>
        <taxon>Archaea</taxon>
        <taxon>Methanobacteriati</taxon>
        <taxon>Methanobacteriota</taxon>
        <taxon>Stenosarchaea group</taxon>
        <taxon>Halobacteria</taxon>
        <taxon>Halobacteriales</taxon>
        <taxon>Haladaptataceae</taxon>
        <taxon>Haladaptatus</taxon>
    </lineage>
</organism>
<sequence>MPENITTVDVRAKGADTSGHEPIDDLLTDHEHRDRTRYVFPPGRYRLAEPFEAFDWGESLEFVGEGRPTFVIEDQFDKPIFNFGYSSGNRKPGNHLRFEGFNIDITEDGVGQPPLWALAKYGLDVHNVRVFGERSADGSPLSSTIFGILRETGRGEINRLDMPFGAEHRGKKDQTHEAIGLNIVKGKHNGLLRIKNSYIAEHANNGFYVYRHSTGGNVHVRNCISRNNGLTAFRIDAGDTCKDSNVLIDMDDLPYDGACGLWSQGGGKFENIHIKRESGQNKLIRDTQGNITESFKNITIDNAGDGDILNLHFPGGKWVCDGLTVRDTNDDPGDQNDYFTSRIKRDNVVLKNVEYSTQGDKRRGIHFEDSKKIKVEDSHFDVHEVALNFKDCENTVVDDWNEYLRGAINR</sequence>